<evidence type="ECO:0000313" key="3">
    <source>
        <dbReference type="Proteomes" id="UP001311799"/>
    </source>
</evidence>
<protein>
    <submittedName>
        <fullName evidence="2">Uncharacterized protein</fullName>
    </submittedName>
</protein>
<feature type="compositionally biased region" description="Polar residues" evidence="1">
    <location>
        <begin position="1"/>
        <end position="12"/>
    </location>
</feature>
<dbReference type="AlphaFoldDB" id="A0AAV9Y1Q2"/>
<proteinExistence type="predicted"/>
<reference evidence="2 3" key="1">
    <citation type="submission" date="2023-10" db="EMBL/GenBank/DDBJ databases">
        <title>Comparative genomics analysis reveals potential genetic determinants of host preference in Cryptosporidium xiaoi.</title>
        <authorList>
            <person name="Xiao L."/>
            <person name="Li J."/>
        </authorList>
    </citation>
    <scope>NUCLEOTIDE SEQUENCE [LARGE SCALE GENOMIC DNA]</scope>
    <source>
        <strain evidence="2 3">52996</strain>
    </source>
</reference>
<comment type="caution">
    <text evidence="2">The sequence shown here is derived from an EMBL/GenBank/DDBJ whole genome shotgun (WGS) entry which is preliminary data.</text>
</comment>
<dbReference type="Proteomes" id="UP001311799">
    <property type="component" value="Unassembled WGS sequence"/>
</dbReference>
<feature type="compositionally biased region" description="Low complexity" evidence="1">
    <location>
        <begin position="34"/>
        <end position="47"/>
    </location>
</feature>
<dbReference type="EMBL" id="JAWDEY010000005">
    <property type="protein sequence ID" value="KAK6590733.1"/>
    <property type="molecule type" value="Genomic_DNA"/>
</dbReference>
<name>A0AAV9Y1Q2_9CRYT</name>
<sequence length="105" mass="11310">MRCSPPVSSDRNASIEKGTRSNNSPSNKDDKSFKNSSIGAGTGTAIDGIRKSESDNGFGAPIDNNTYENVRKMISQLSIIGAATLENSGIPINERYVRSFKLNIK</sequence>
<gene>
    <name evidence="2" type="ORF">RS030_142117</name>
</gene>
<keyword evidence="3" id="KW-1185">Reference proteome</keyword>
<evidence type="ECO:0000256" key="1">
    <source>
        <dbReference type="SAM" id="MobiDB-lite"/>
    </source>
</evidence>
<evidence type="ECO:0000313" key="2">
    <source>
        <dbReference type="EMBL" id="KAK6590733.1"/>
    </source>
</evidence>
<feature type="region of interest" description="Disordered" evidence="1">
    <location>
        <begin position="1"/>
        <end position="63"/>
    </location>
</feature>
<organism evidence="2 3">
    <name type="scientific">Cryptosporidium xiaoi</name>
    <dbReference type="NCBI Taxonomy" id="659607"/>
    <lineage>
        <taxon>Eukaryota</taxon>
        <taxon>Sar</taxon>
        <taxon>Alveolata</taxon>
        <taxon>Apicomplexa</taxon>
        <taxon>Conoidasida</taxon>
        <taxon>Coccidia</taxon>
        <taxon>Eucoccidiorida</taxon>
        <taxon>Eimeriorina</taxon>
        <taxon>Cryptosporidiidae</taxon>
        <taxon>Cryptosporidium</taxon>
    </lineage>
</organism>
<accession>A0AAV9Y1Q2</accession>